<feature type="non-terminal residue" evidence="6">
    <location>
        <position position="1"/>
    </location>
</feature>
<keyword evidence="3" id="KW-0418">Kinase</keyword>
<keyword evidence="7" id="KW-1185">Reference proteome</keyword>
<keyword evidence="4" id="KW-0067">ATP-binding</keyword>
<evidence type="ECO:0000313" key="7">
    <source>
        <dbReference type="Proteomes" id="UP000663866"/>
    </source>
</evidence>
<evidence type="ECO:0000256" key="1">
    <source>
        <dbReference type="ARBA" id="ARBA00022679"/>
    </source>
</evidence>
<dbReference type="GO" id="GO:0004788">
    <property type="term" value="F:thiamine diphosphokinase activity"/>
    <property type="evidence" value="ECO:0007669"/>
    <property type="project" value="InterPro"/>
</dbReference>
<dbReference type="InterPro" id="IPR006282">
    <property type="entry name" value="Thi_PPkinase"/>
</dbReference>
<dbReference type="Proteomes" id="UP000663866">
    <property type="component" value="Unassembled WGS sequence"/>
</dbReference>
<dbReference type="GO" id="GO:0016301">
    <property type="term" value="F:kinase activity"/>
    <property type="evidence" value="ECO:0007669"/>
    <property type="project" value="UniProtKB-KW"/>
</dbReference>
<dbReference type="Pfam" id="PF04265">
    <property type="entry name" value="TPK_B1_binding"/>
    <property type="match status" value="1"/>
</dbReference>
<dbReference type="SUPFAM" id="SSF63999">
    <property type="entry name" value="Thiamin pyrophosphokinase, catalytic domain"/>
    <property type="match status" value="1"/>
</dbReference>
<name>A0A820UHN1_9BILA</name>
<dbReference type="InterPro" id="IPR007371">
    <property type="entry name" value="TPK_catalytic"/>
</dbReference>
<dbReference type="PANTHER" id="PTHR13622:SF8">
    <property type="entry name" value="THIAMIN PYROPHOSPHOKINASE 1"/>
    <property type="match status" value="1"/>
</dbReference>
<dbReference type="PANTHER" id="PTHR13622">
    <property type="entry name" value="THIAMIN PYROPHOSPHOKINASE"/>
    <property type="match status" value="1"/>
</dbReference>
<dbReference type="NCBIfam" id="TIGR01378">
    <property type="entry name" value="thi_PPkinase"/>
    <property type="match status" value="1"/>
</dbReference>
<evidence type="ECO:0000313" key="6">
    <source>
        <dbReference type="EMBL" id="CAF4482974.1"/>
    </source>
</evidence>
<dbReference type="EMBL" id="CAJOBG010050827">
    <property type="protein sequence ID" value="CAF4482974.1"/>
    <property type="molecule type" value="Genomic_DNA"/>
</dbReference>
<evidence type="ECO:0000259" key="5">
    <source>
        <dbReference type="SMART" id="SM00983"/>
    </source>
</evidence>
<dbReference type="Gene3D" id="2.60.120.320">
    <property type="entry name" value="Thiamin pyrophosphokinase, thiamin-binding domain"/>
    <property type="match status" value="1"/>
</dbReference>
<dbReference type="SMART" id="SM00983">
    <property type="entry name" value="TPK_B1_binding"/>
    <property type="match status" value="1"/>
</dbReference>
<feature type="domain" description="Thiamin pyrophosphokinase thiamin-binding" evidence="5">
    <location>
        <begin position="170"/>
        <end position="242"/>
    </location>
</feature>
<dbReference type="InterPro" id="IPR007373">
    <property type="entry name" value="Thiamin_PyroPKinase_B1-bd"/>
</dbReference>
<dbReference type="GO" id="GO:0005524">
    <property type="term" value="F:ATP binding"/>
    <property type="evidence" value="ECO:0007669"/>
    <property type="project" value="UniProtKB-KW"/>
</dbReference>
<dbReference type="InterPro" id="IPR036759">
    <property type="entry name" value="TPK_catalytic_sf"/>
</dbReference>
<comment type="caution">
    <text evidence="6">The sequence shown here is derived from an EMBL/GenBank/DDBJ whole genome shotgun (WGS) entry which is preliminary data.</text>
</comment>
<proteinExistence type="predicted"/>
<sequence length="253" mass="29183">SMLRRDYTPYSFFDSNTSSNYGIMILNRSLDSVRNLLRKELWEKANIRACADGGSNILKNYSDEIHDNFIPDYISGDFDSINEATYEYYKTIPTIEFIKTLDQNATDFTKCVRVMLEKKSTLNDLLVFCSLGGRFDHTIGIIHSLYILNNHYPNLQIYLIAECDITFLLHANKLNRIHIQSIYNGNTCSLSPMSQSAHVETEGLRWNLCKTQELNFTKLVSSSNTYETKTTSHVDVQTDNDIIWTMTYICDNK</sequence>
<reference evidence="6" key="1">
    <citation type="submission" date="2021-02" db="EMBL/GenBank/DDBJ databases">
        <authorList>
            <person name="Nowell W R."/>
        </authorList>
    </citation>
    <scope>NUCLEOTIDE SEQUENCE</scope>
</reference>
<accession>A0A820UHN1</accession>
<protein>
    <recommendedName>
        <fullName evidence="5">Thiamin pyrophosphokinase thiamin-binding domain-containing protein</fullName>
    </recommendedName>
</protein>
<dbReference type="AlphaFoldDB" id="A0A820UHN1"/>
<dbReference type="Gene3D" id="3.40.50.10240">
    <property type="entry name" value="Thiamin pyrophosphokinase, catalytic domain"/>
    <property type="match status" value="1"/>
</dbReference>
<dbReference type="GO" id="GO:0009229">
    <property type="term" value="P:thiamine diphosphate biosynthetic process"/>
    <property type="evidence" value="ECO:0007669"/>
    <property type="project" value="InterPro"/>
</dbReference>
<keyword evidence="1" id="KW-0808">Transferase</keyword>
<dbReference type="InterPro" id="IPR036371">
    <property type="entry name" value="TPK_B1-bd_sf"/>
</dbReference>
<evidence type="ECO:0000256" key="4">
    <source>
        <dbReference type="ARBA" id="ARBA00022840"/>
    </source>
</evidence>
<organism evidence="6 7">
    <name type="scientific">Rotaria magnacalcarata</name>
    <dbReference type="NCBI Taxonomy" id="392030"/>
    <lineage>
        <taxon>Eukaryota</taxon>
        <taxon>Metazoa</taxon>
        <taxon>Spiralia</taxon>
        <taxon>Gnathifera</taxon>
        <taxon>Rotifera</taxon>
        <taxon>Eurotatoria</taxon>
        <taxon>Bdelloidea</taxon>
        <taxon>Philodinida</taxon>
        <taxon>Philodinidae</taxon>
        <taxon>Rotaria</taxon>
    </lineage>
</organism>
<keyword evidence="2" id="KW-0547">Nucleotide-binding</keyword>
<dbReference type="CDD" id="cd07995">
    <property type="entry name" value="TPK"/>
    <property type="match status" value="1"/>
</dbReference>
<dbReference type="GO" id="GO:0030975">
    <property type="term" value="F:thiamine binding"/>
    <property type="evidence" value="ECO:0007669"/>
    <property type="project" value="InterPro"/>
</dbReference>
<dbReference type="GO" id="GO:0006772">
    <property type="term" value="P:thiamine metabolic process"/>
    <property type="evidence" value="ECO:0007669"/>
    <property type="project" value="InterPro"/>
</dbReference>
<dbReference type="SUPFAM" id="SSF63862">
    <property type="entry name" value="Thiamin pyrophosphokinase, substrate-binding domain"/>
    <property type="match status" value="1"/>
</dbReference>
<evidence type="ECO:0000256" key="2">
    <source>
        <dbReference type="ARBA" id="ARBA00022741"/>
    </source>
</evidence>
<dbReference type="Pfam" id="PF04263">
    <property type="entry name" value="TPK_catalytic"/>
    <property type="match status" value="1"/>
</dbReference>
<dbReference type="FunFam" id="2.60.120.320:FF:000001">
    <property type="entry name" value="Thiamine pyrophosphokinase"/>
    <property type="match status" value="1"/>
</dbReference>
<gene>
    <name evidence="6" type="ORF">OVN521_LOCUS39744</name>
</gene>
<evidence type="ECO:0000256" key="3">
    <source>
        <dbReference type="ARBA" id="ARBA00022777"/>
    </source>
</evidence>